<feature type="region of interest" description="Disordered" evidence="1">
    <location>
        <begin position="44"/>
        <end position="70"/>
    </location>
</feature>
<proteinExistence type="predicted"/>
<gene>
    <name evidence="2" type="ORF">FTUN_7724</name>
</gene>
<dbReference type="EMBL" id="CP053452">
    <property type="protein sequence ID" value="QJX00100.1"/>
    <property type="molecule type" value="Genomic_DNA"/>
</dbReference>
<name>A0A6M5Z1A1_9BACT</name>
<accession>A0A6M5Z1A1</accession>
<reference evidence="3" key="1">
    <citation type="submission" date="2020-05" db="EMBL/GenBank/DDBJ databases">
        <title>Frigoriglobus tundricola gen. nov., sp. nov., a psychrotolerant cellulolytic planctomycete of the family Gemmataceae with two divergent copies of 16S rRNA gene.</title>
        <authorList>
            <person name="Kulichevskaya I.S."/>
            <person name="Ivanova A.A."/>
            <person name="Naumoff D.G."/>
            <person name="Beletsky A.V."/>
            <person name="Rijpstra W.I.C."/>
            <person name="Sinninghe Damste J.S."/>
            <person name="Mardanov A.V."/>
            <person name="Ravin N.V."/>
            <person name="Dedysh S.N."/>
        </authorList>
    </citation>
    <scope>NUCLEOTIDE SEQUENCE [LARGE SCALE GENOMIC DNA]</scope>
    <source>
        <strain evidence="3">PL17</strain>
    </source>
</reference>
<evidence type="ECO:0000313" key="3">
    <source>
        <dbReference type="Proteomes" id="UP000503447"/>
    </source>
</evidence>
<evidence type="ECO:0000256" key="1">
    <source>
        <dbReference type="SAM" id="MobiDB-lite"/>
    </source>
</evidence>
<keyword evidence="3" id="KW-1185">Reference proteome</keyword>
<dbReference type="AlphaFoldDB" id="A0A6M5Z1A1"/>
<protein>
    <submittedName>
        <fullName evidence="2">Uncharacterized protein</fullName>
    </submittedName>
</protein>
<evidence type="ECO:0000313" key="2">
    <source>
        <dbReference type="EMBL" id="QJX00100.1"/>
    </source>
</evidence>
<organism evidence="2 3">
    <name type="scientific">Frigoriglobus tundricola</name>
    <dbReference type="NCBI Taxonomy" id="2774151"/>
    <lineage>
        <taxon>Bacteria</taxon>
        <taxon>Pseudomonadati</taxon>
        <taxon>Planctomycetota</taxon>
        <taxon>Planctomycetia</taxon>
        <taxon>Gemmatales</taxon>
        <taxon>Gemmataceae</taxon>
        <taxon>Frigoriglobus</taxon>
    </lineage>
</organism>
<dbReference type="Proteomes" id="UP000503447">
    <property type="component" value="Chromosome"/>
</dbReference>
<dbReference type="KEGG" id="ftj:FTUN_7724"/>
<sequence>MAAHGDLGNEPRRSQSIRHGTAKWGAFALPMGIATSRAAVPIGRSARGPVSKPSARFEAPVTGRSEQTPTVFSVVTPAPGVLSSAPDEMVSSFSPASGNLRALRPAGGERLFPVSPAGTFSLHPRAP</sequence>